<organism evidence="1 2">
    <name type="scientific">Mycobacteroides abscessus subsp. bolletii 1513</name>
    <dbReference type="NCBI Taxonomy" id="1299321"/>
    <lineage>
        <taxon>Bacteria</taxon>
        <taxon>Bacillati</taxon>
        <taxon>Actinomycetota</taxon>
        <taxon>Actinomycetes</taxon>
        <taxon>Mycobacteriales</taxon>
        <taxon>Mycobacteriaceae</taxon>
        <taxon>Mycobacteroides</taxon>
        <taxon>Mycobacteroides abscessus</taxon>
    </lineage>
</organism>
<accession>X8DU20</accession>
<reference evidence="1 2" key="1">
    <citation type="submission" date="2013-12" db="EMBL/GenBank/DDBJ databases">
        <authorList>
            <person name="Zelazny A."/>
            <person name="Olivier K."/>
            <person name="Holland S."/>
            <person name="Lenaerts A."/>
            <person name="Ordway D."/>
            <person name="DeGroote M.A."/>
            <person name="Parker T."/>
            <person name="Sizemore C."/>
            <person name="Tallon L.J."/>
            <person name="Sadzewicz L.K."/>
            <person name="Sengamalay N."/>
            <person name="Fraser C.M."/>
            <person name="Hine E."/>
            <person name="Shefchek K.A."/>
            <person name="Das S.P."/>
            <person name="Tettelin H."/>
        </authorList>
    </citation>
    <scope>NUCLEOTIDE SEQUENCE [LARGE SCALE GENOMIC DNA]</scope>
    <source>
        <strain evidence="1 2">1513</strain>
    </source>
</reference>
<dbReference type="AlphaFoldDB" id="X8DU20"/>
<dbReference type="EMBL" id="JAOJ01000002">
    <property type="protein sequence ID" value="EUA71844.1"/>
    <property type="molecule type" value="Genomic_DNA"/>
</dbReference>
<proteinExistence type="predicted"/>
<dbReference type="Proteomes" id="UP000023351">
    <property type="component" value="Unassembled WGS sequence"/>
</dbReference>
<evidence type="ECO:0000313" key="2">
    <source>
        <dbReference type="Proteomes" id="UP000023351"/>
    </source>
</evidence>
<gene>
    <name evidence="1" type="ORF">I540_1274</name>
</gene>
<name>X8DU20_9MYCO</name>
<comment type="caution">
    <text evidence="1">The sequence shown here is derived from an EMBL/GenBank/DDBJ whole genome shotgun (WGS) entry which is preliminary data.</text>
</comment>
<sequence length="44" mass="4967">MKDKACARERLVGRIYAGVRAGWAELIRAYRLSSSTHSRAERAC</sequence>
<protein>
    <submittedName>
        <fullName evidence="1">Uncharacterized protein</fullName>
    </submittedName>
</protein>
<evidence type="ECO:0000313" key="1">
    <source>
        <dbReference type="EMBL" id="EUA71844.1"/>
    </source>
</evidence>